<dbReference type="GO" id="GO:0022625">
    <property type="term" value="C:cytosolic large ribosomal subunit"/>
    <property type="evidence" value="ECO:0007669"/>
    <property type="project" value="TreeGrafter"/>
</dbReference>
<comment type="caution">
    <text evidence="15">The sequence shown here is derived from an EMBL/GenBank/DDBJ whole genome shotgun (WGS) entry which is preliminary data.</text>
</comment>
<dbReference type="InterPro" id="IPR012988">
    <property type="entry name" value="Ribosomal_uL30_N_euk"/>
</dbReference>
<dbReference type="Gene3D" id="3.30.1390.20">
    <property type="entry name" value="Ribosomal protein L30, ferredoxin-like fold domain"/>
    <property type="match status" value="2"/>
</dbReference>
<accession>A0A5C6NX46</accession>
<evidence type="ECO:0000256" key="5">
    <source>
        <dbReference type="ARBA" id="ARBA00022884"/>
    </source>
</evidence>
<dbReference type="Proteomes" id="UP000324091">
    <property type="component" value="Chromosome 17"/>
</dbReference>
<evidence type="ECO:0000256" key="8">
    <source>
        <dbReference type="ARBA" id="ARBA00023274"/>
    </source>
</evidence>
<evidence type="ECO:0000256" key="6">
    <source>
        <dbReference type="ARBA" id="ARBA00022980"/>
    </source>
</evidence>
<dbReference type="GO" id="GO:0000463">
    <property type="term" value="P:maturation of LSU-rRNA from tricistronic rRNA transcript (SSU-rRNA, 5.8S rRNA, LSU-rRNA)"/>
    <property type="evidence" value="ECO:0007669"/>
    <property type="project" value="TreeGrafter"/>
</dbReference>
<name>A0A5C6NX46_9TELE</name>
<comment type="similarity">
    <text evidence="2">Belongs to the universal ribosomal protein uL30 family.</text>
</comment>
<evidence type="ECO:0000256" key="9">
    <source>
        <dbReference type="ARBA" id="ARBA00040575"/>
    </source>
</evidence>
<evidence type="ECO:0000313" key="16">
    <source>
        <dbReference type="Proteomes" id="UP000324091"/>
    </source>
</evidence>
<reference evidence="15 16" key="1">
    <citation type="submission" date="2019-04" db="EMBL/GenBank/DDBJ databases">
        <title>Chromosome genome assembly for Takifugu flavidus.</title>
        <authorList>
            <person name="Xiao S."/>
        </authorList>
    </citation>
    <scope>NUCLEOTIDE SEQUENCE [LARGE SCALE GENOMIC DNA]</scope>
    <source>
        <strain evidence="15">HTHZ2018</strain>
        <tissue evidence="15">Muscle</tissue>
    </source>
</reference>
<evidence type="ECO:0000256" key="11">
    <source>
        <dbReference type="ARBA" id="ARBA00045415"/>
    </source>
</evidence>
<dbReference type="GO" id="GO:0003735">
    <property type="term" value="F:structural constituent of ribosome"/>
    <property type="evidence" value="ECO:0007669"/>
    <property type="project" value="TreeGrafter"/>
</dbReference>
<dbReference type="InterPro" id="IPR036919">
    <property type="entry name" value="Ribo_uL30_ferredoxin-like_sf"/>
</dbReference>
<evidence type="ECO:0000259" key="13">
    <source>
        <dbReference type="Pfam" id="PF00327"/>
    </source>
</evidence>
<dbReference type="SUPFAM" id="SSF55129">
    <property type="entry name" value="Ribosomal protein L30p/L7e"/>
    <property type="match status" value="1"/>
</dbReference>
<evidence type="ECO:0000259" key="14">
    <source>
        <dbReference type="Pfam" id="PF08079"/>
    </source>
</evidence>
<dbReference type="FunFam" id="3.30.1390.20:FF:000003">
    <property type="entry name" value="60S ribosomal protein L7"/>
    <property type="match status" value="1"/>
</dbReference>
<dbReference type="AlphaFoldDB" id="A0A5C6NX46"/>
<comment type="function">
    <text evidence="11">Component of the large ribosomal subunit. The ribosome is a large ribonucleoprotein complex responsible for the synthesis of proteins in the cell. Binds to G-rich structures in 28S rRNA and in mRNAs. Plays a regulatory role in the translation apparatus; inhibits cell-free translation of mRNAs.</text>
</comment>
<dbReference type="InterPro" id="IPR016082">
    <property type="entry name" value="Ribosomal_uL30_ferredoxin-like"/>
</dbReference>
<dbReference type="PANTHER" id="PTHR11524">
    <property type="entry name" value="60S RIBOSOMAL PROTEIN L7"/>
    <property type="match status" value="1"/>
</dbReference>
<dbReference type="InterPro" id="IPR039699">
    <property type="entry name" value="Ribosomal_uL30"/>
</dbReference>
<dbReference type="Pfam" id="PF00327">
    <property type="entry name" value="Ribosomal_L30"/>
    <property type="match status" value="1"/>
</dbReference>
<proteinExistence type="inferred from homology"/>
<gene>
    <name evidence="15" type="ORF">D4764_17G0006640</name>
</gene>
<sequence>MADADKVPAVPESLLKRRKAFATMKAIRIKKMLAAKKARKVKRKLIFKRAEKYHKEYRQMYRREIRLSRIARRVGNFYVPAEPKLAFVIRIRGINGVSPKVRKVLQLLRLRQIFNGVFVKLNKASINMLRIAEPYIAWGYPNLKSVRELIYKRGHGRMRKQRIPLTDNALVEKALGKYGIICVEDLIHEIYTVGKNFKPANNFLWPFKLSSPRGGMNKKTTHFVEGGDAGNREDQINRLHPFSLCQELSRSHAGRPFALGYSSRYKPNTSSSFPPTLVLKGRNTFLAENCKLSRPTVNYPTYSLLIVKDSQKRPSYPDPMARASRSFLNRISELSSLEGKTIRQEKRLKTKKTPKPPS</sequence>
<evidence type="ECO:0000256" key="7">
    <source>
        <dbReference type="ARBA" id="ARBA00022990"/>
    </source>
</evidence>
<evidence type="ECO:0000256" key="3">
    <source>
        <dbReference type="ARBA" id="ARBA00022490"/>
    </source>
</evidence>
<dbReference type="CDD" id="cd01657">
    <property type="entry name" value="Ribosomal_L7_archeal_euk"/>
    <property type="match status" value="1"/>
</dbReference>
<feature type="domain" description="Large ribosomal subunit protein uL30-like ferredoxin-like fold" evidence="13">
    <location>
        <begin position="86"/>
        <end position="136"/>
    </location>
</feature>
<dbReference type="FunFam" id="3.30.1390.20:FF:000002">
    <property type="entry name" value="60S ribosomal protein L7"/>
    <property type="match status" value="1"/>
</dbReference>
<dbReference type="Pfam" id="PF08079">
    <property type="entry name" value="Ribosomal_L30_N"/>
    <property type="match status" value="1"/>
</dbReference>
<keyword evidence="5" id="KW-0694">RNA-binding</keyword>
<dbReference type="InterPro" id="IPR005998">
    <property type="entry name" value="Ribosomal_uL30_euk"/>
</dbReference>
<dbReference type="NCBIfam" id="TIGR01310">
    <property type="entry name" value="uL30_euk"/>
    <property type="match status" value="1"/>
</dbReference>
<keyword evidence="3" id="KW-0963">Cytoplasm</keyword>
<evidence type="ECO:0000256" key="10">
    <source>
        <dbReference type="ARBA" id="ARBA00041271"/>
    </source>
</evidence>
<protein>
    <recommendedName>
        <fullName evidence="9">Large ribosomal subunit protein uL30</fullName>
    </recommendedName>
    <alternativeName>
        <fullName evidence="10">60S ribosomal protein L7</fullName>
    </alternativeName>
</protein>
<keyword evidence="8" id="KW-0687">Ribonucleoprotein</keyword>
<dbReference type="GO" id="GO:0003723">
    <property type="term" value="F:RNA binding"/>
    <property type="evidence" value="ECO:0007669"/>
    <property type="project" value="UniProtKB-KW"/>
</dbReference>
<keyword evidence="6 15" id="KW-0689">Ribosomal protein</keyword>
<keyword evidence="7" id="KW-0007">Acetylation</keyword>
<keyword evidence="4" id="KW-0677">Repeat</keyword>
<feature type="region of interest" description="Disordered" evidence="12">
    <location>
        <begin position="338"/>
        <end position="358"/>
    </location>
</feature>
<dbReference type="InterPro" id="IPR035808">
    <property type="entry name" value="Ribosomal_uL30_euk_arc"/>
</dbReference>
<evidence type="ECO:0000256" key="2">
    <source>
        <dbReference type="ARBA" id="ARBA00007594"/>
    </source>
</evidence>
<evidence type="ECO:0000313" key="15">
    <source>
        <dbReference type="EMBL" id="TWW71181.1"/>
    </source>
</evidence>
<feature type="domain" description="Large ribosomal subunit protein uL30 N-terminal eukaryotes" evidence="14">
    <location>
        <begin position="10"/>
        <end position="81"/>
    </location>
</feature>
<evidence type="ECO:0000256" key="1">
    <source>
        <dbReference type="ARBA" id="ARBA00004496"/>
    </source>
</evidence>
<evidence type="ECO:0000256" key="4">
    <source>
        <dbReference type="ARBA" id="ARBA00022737"/>
    </source>
</evidence>
<keyword evidence="16" id="KW-1185">Reference proteome</keyword>
<dbReference type="EMBL" id="RHFK02000009">
    <property type="protein sequence ID" value="TWW71181.1"/>
    <property type="molecule type" value="Genomic_DNA"/>
</dbReference>
<evidence type="ECO:0000256" key="12">
    <source>
        <dbReference type="SAM" id="MobiDB-lite"/>
    </source>
</evidence>
<feature type="compositionally biased region" description="Basic residues" evidence="12">
    <location>
        <begin position="348"/>
        <end position="358"/>
    </location>
</feature>
<dbReference type="PROSITE" id="PS00634">
    <property type="entry name" value="RIBOSOMAL_L30"/>
    <property type="match status" value="1"/>
</dbReference>
<dbReference type="PANTHER" id="PTHR11524:SF12">
    <property type="entry name" value="LARGE RIBOSOMAL SUBUNIT PROTEIN UL30"/>
    <property type="match status" value="1"/>
</dbReference>
<dbReference type="InterPro" id="IPR018038">
    <property type="entry name" value="Ribosomal_uL30_CS"/>
</dbReference>
<organism evidence="15 16">
    <name type="scientific">Takifugu flavidus</name>
    <name type="common">sansaifugu</name>
    <dbReference type="NCBI Taxonomy" id="433684"/>
    <lineage>
        <taxon>Eukaryota</taxon>
        <taxon>Metazoa</taxon>
        <taxon>Chordata</taxon>
        <taxon>Craniata</taxon>
        <taxon>Vertebrata</taxon>
        <taxon>Euteleostomi</taxon>
        <taxon>Actinopterygii</taxon>
        <taxon>Neopterygii</taxon>
        <taxon>Teleostei</taxon>
        <taxon>Neoteleostei</taxon>
        <taxon>Acanthomorphata</taxon>
        <taxon>Eupercaria</taxon>
        <taxon>Tetraodontiformes</taxon>
        <taxon>Tetradontoidea</taxon>
        <taxon>Tetraodontidae</taxon>
        <taxon>Takifugu</taxon>
    </lineage>
</organism>
<comment type="subcellular location">
    <subcellularLocation>
        <location evidence="1">Cytoplasm</location>
    </subcellularLocation>
</comment>